<feature type="transmembrane region" description="Helical" evidence="9">
    <location>
        <begin position="346"/>
        <end position="364"/>
    </location>
</feature>
<evidence type="ECO:0000256" key="7">
    <source>
        <dbReference type="ARBA" id="ARBA00022989"/>
    </source>
</evidence>
<keyword evidence="4" id="KW-1003">Cell membrane</keyword>
<dbReference type="InterPro" id="IPR001036">
    <property type="entry name" value="Acrflvin-R"/>
</dbReference>
<name>A0A2S6NIP0_RHOGL</name>
<dbReference type="Gene3D" id="3.30.70.1440">
    <property type="entry name" value="Multidrug efflux transporter AcrB pore domain"/>
    <property type="match status" value="1"/>
</dbReference>
<keyword evidence="3 9" id="KW-0813">Transport</keyword>
<accession>A0A2S6NIP0</accession>
<evidence type="ECO:0000256" key="8">
    <source>
        <dbReference type="ARBA" id="ARBA00023136"/>
    </source>
</evidence>
<reference evidence="11 12" key="1">
    <citation type="journal article" date="2018" name="Arch. Microbiol.">
        <title>New insights into the metabolic potential of the phototrophic purple bacterium Rhodopila globiformis DSM 161(T) from its draft genome sequence and evidence for a vanadium-dependent nitrogenase.</title>
        <authorList>
            <person name="Imhoff J.F."/>
            <person name="Rahn T."/>
            <person name="Kunzel S."/>
            <person name="Neulinger S.C."/>
        </authorList>
    </citation>
    <scope>NUCLEOTIDE SEQUENCE [LARGE SCALE GENOMIC DNA]</scope>
    <source>
        <strain evidence="11 12">DSM 161</strain>
    </source>
</reference>
<feature type="transmembrane region" description="Helical" evidence="9">
    <location>
        <begin position="397"/>
        <end position="418"/>
    </location>
</feature>
<evidence type="ECO:0000313" key="12">
    <source>
        <dbReference type="Proteomes" id="UP000239724"/>
    </source>
</evidence>
<sequence length="1043" mass="112224">MISGVFVDRPRLAIVIAILLTLAGALALMRIPVSQFPDIVPPQVTVSTTFQGASAAVVEQTVAQPLEAAVVGVDKMIYMKSNSGNDGSYTLTVSFELGTNPDIDTVNVNNRVQQALARLPQEVQRYGLTVRKRSAAILEFLQFYSEGGKQDPLFISNYVTINVLDRLARVPGVGDSTLFGRLDYSMRIWFDMDRLVELNLSPADIIAVIQSQNVQAAVGRVGARPTSNATQFQLNLQTQGRLVTPAQFGDIVIRANPDGSVLHIRDVARVELGAANSDTMSRLNGNPAVSIGLYLAPGANAVATSARVTAALNELSTRFPPSIKARVFYDSSSFVADTISEVEKTIGIAFLLVVAVVFVFLGSFRATIIPMVAIPVSLIGTFAFLLAFGFSANTISLLAMVLGIGIVVDDAIVVVENVERVMAEEPELSAAEATKKAMAQITAPVIAISLVLLSVFVPVAFIPGLSGTLFRQFAVTISVSMLISAIIALTLSPALCALFLRHTRRPRGVIGWMLFGIDKVRDGYSAAVNRLLRIALLSVVAIAGAGIGIMLLGRTTPTGFLPEEDQGAVFTLVQLPDGASVERTRAVVQQVENLIRPMPQVEAVLSIVGFSLLDGGNEPNAAFIVTRLKPFDQREGPADGVRAVLGHIFGAAQQIRSAVVFPFNLPPIIGLSTSGGFEYQLENLEGRPPEDMASVMQGMVAAANQDPRLTRVFSTFTASNPSIWLDIDREKAQALGLSIANVFNALQTTLGGYYVNDFNLFGRTWQVNIQGNALDRSDPAAIYKIYVRNNRGEMVPLRAITNVRIQLGPQVISRYNNYRSVTINGTPRPGVSSGEALKAMDQLSRTTLPPGYSYEWTGTAYQEREASGQTAYILALAVLFAYLFLVALYESWMIPIPVLLSVTVGVLGAFIGLKVSGLPLDLYAQIGMVVLIALAAKNGILIVEFAKEQREAGLPIRYAAALGARMRIRAVLMTSIAFIFGLIPLVWAHGAAMLSRRAVGTAVFAGMIVASSIGVFLIPMLYVVFQTTREKVKQQFRRSGGHA</sequence>
<evidence type="ECO:0000259" key="10">
    <source>
        <dbReference type="PROSITE" id="PS50156"/>
    </source>
</evidence>
<feature type="transmembrane region" description="Helical" evidence="9">
    <location>
        <begin position="439"/>
        <end position="461"/>
    </location>
</feature>
<dbReference type="EMBL" id="NHRY01000108">
    <property type="protein sequence ID" value="PPQ34495.1"/>
    <property type="molecule type" value="Genomic_DNA"/>
</dbReference>
<dbReference type="GO" id="GO:0015562">
    <property type="term" value="F:efflux transmembrane transporter activity"/>
    <property type="evidence" value="ECO:0007669"/>
    <property type="project" value="InterPro"/>
</dbReference>
<feature type="transmembrane region" description="Helical" evidence="9">
    <location>
        <begin position="531"/>
        <end position="552"/>
    </location>
</feature>
<dbReference type="OrthoDB" id="9806532at2"/>
<feature type="transmembrane region" description="Helical" evidence="9">
    <location>
        <begin position="473"/>
        <end position="500"/>
    </location>
</feature>
<feature type="transmembrane region" description="Helical" evidence="9">
    <location>
        <begin position="922"/>
        <end position="946"/>
    </location>
</feature>
<dbReference type="Gene3D" id="3.30.70.1430">
    <property type="entry name" value="Multidrug efflux transporter AcrB pore domain"/>
    <property type="match status" value="2"/>
</dbReference>
<comment type="similarity">
    <text evidence="2 9">Belongs to the resistance-nodulation-cell division (RND) (TC 2.A.6) family.</text>
</comment>
<comment type="subcellular location">
    <subcellularLocation>
        <location evidence="1 9">Cell inner membrane</location>
        <topology evidence="1 9">Multi-pass membrane protein</topology>
    </subcellularLocation>
</comment>
<dbReference type="SUPFAM" id="SSF82714">
    <property type="entry name" value="Multidrug efflux transporter AcrB TolC docking domain, DN and DC subdomains"/>
    <property type="match status" value="2"/>
</dbReference>
<gene>
    <name evidence="11" type="ORF">CCS01_10635</name>
</gene>
<dbReference type="PRINTS" id="PR00702">
    <property type="entry name" value="ACRIFLAVINRP"/>
</dbReference>
<dbReference type="InterPro" id="IPR004764">
    <property type="entry name" value="MdtF-like"/>
</dbReference>
<dbReference type="InterPro" id="IPR000731">
    <property type="entry name" value="SSD"/>
</dbReference>
<dbReference type="NCBIfam" id="NF000282">
    <property type="entry name" value="RND_permease_1"/>
    <property type="match status" value="1"/>
</dbReference>
<dbReference type="AlphaFoldDB" id="A0A2S6NIP0"/>
<dbReference type="FunFam" id="3.30.70.1430:FF:000001">
    <property type="entry name" value="Efflux pump membrane transporter"/>
    <property type="match status" value="1"/>
</dbReference>
<evidence type="ECO:0000256" key="3">
    <source>
        <dbReference type="ARBA" id="ARBA00022448"/>
    </source>
</evidence>
<feature type="transmembrane region" description="Helical" evidence="9">
    <location>
        <begin position="967"/>
        <end position="987"/>
    </location>
</feature>
<dbReference type="SUPFAM" id="SSF82866">
    <property type="entry name" value="Multidrug efflux transporter AcrB transmembrane domain"/>
    <property type="match status" value="2"/>
</dbReference>
<feature type="transmembrane region" description="Helical" evidence="9">
    <location>
        <begin position="896"/>
        <end position="916"/>
    </location>
</feature>
<dbReference type="GO" id="GO:0042910">
    <property type="term" value="F:xenobiotic transmembrane transporter activity"/>
    <property type="evidence" value="ECO:0007669"/>
    <property type="project" value="TreeGrafter"/>
</dbReference>
<feature type="transmembrane region" description="Helical" evidence="9">
    <location>
        <begin position="371"/>
        <end position="391"/>
    </location>
</feature>
<evidence type="ECO:0000256" key="5">
    <source>
        <dbReference type="ARBA" id="ARBA00022519"/>
    </source>
</evidence>
<feature type="transmembrane region" description="Helical" evidence="9">
    <location>
        <begin position="999"/>
        <end position="1025"/>
    </location>
</feature>
<dbReference type="Gene3D" id="3.30.2090.10">
    <property type="entry name" value="Multidrug efflux transporter AcrB TolC docking domain, DN and DC subdomains"/>
    <property type="match status" value="2"/>
</dbReference>
<keyword evidence="6 9" id="KW-0812">Transmembrane</keyword>
<evidence type="ECO:0000313" key="11">
    <source>
        <dbReference type="EMBL" id="PPQ34495.1"/>
    </source>
</evidence>
<keyword evidence="7 9" id="KW-1133">Transmembrane helix</keyword>
<comment type="caution">
    <text evidence="11">The sequence shown here is derived from an EMBL/GenBank/DDBJ whole genome shotgun (WGS) entry which is preliminary data.</text>
</comment>
<keyword evidence="12" id="KW-1185">Reference proteome</keyword>
<evidence type="ECO:0000256" key="4">
    <source>
        <dbReference type="ARBA" id="ARBA00022475"/>
    </source>
</evidence>
<evidence type="ECO:0000256" key="9">
    <source>
        <dbReference type="RuleBase" id="RU364070"/>
    </source>
</evidence>
<proteinExistence type="inferred from homology"/>
<protein>
    <recommendedName>
        <fullName evidence="9">Efflux pump membrane transporter</fullName>
    </recommendedName>
</protein>
<dbReference type="RefSeq" id="WP_104518829.1">
    <property type="nucleotide sequence ID" value="NZ_NHRY01000108.1"/>
</dbReference>
<evidence type="ECO:0000256" key="1">
    <source>
        <dbReference type="ARBA" id="ARBA00004429"/>
    </source>
</evidence>
<dbReference type="NCBIfam" id="TIGR00915">
    <property type="entry name" value="2A0602"/>
    <property type="match status" value="1"/>
</dbReference>
<dbReference type="PROSITE" id="PS50156">
    <property type="entry name" value="SSD"/>
    <property type="match status" value="1"/>
</dbReference>
<comment type="caution">
    <text evidence="9">Lacks conserved residue(s) required for the propagation of feature annotation.</text>
</comment>
<dbReference type="FunFam" id="1.20.1640.10:FF:000001">
    <property type="entry name" value="Efflux pump membrane transporter"/>
    <property type="match status" value="1"/>
</dbReference>
<feature type="transmembrane region" description="Helical" evidence="9">
    <location>
        <begin position="871"/>
        <end position="889"/>
    </location>
</feature>
<dbReference type="PANTHER" id="PTHR32063:SF76">
    <property type="entry name" value="EFFLUX PUMP MEMBRANE TRANSPORTER"/>
    <property type="match status" value="1"/>
</dbReference>
<dbReference type="Pfam" id="PF00873">
    <property type="entry name" value="ACR_tran"/>
    <property type="match status" value="1"/>
</dbReference>
<dbReference type="Proteomes" id="UP000239724">
    <property type="component" value="Unassembled WGS sequence"/>
</dbReference>
<keyword evidence="8 9" id="KW-0472">Membrane</keyword>
<dbReference type="InterPro" id="IPR027463">
    <property type="entry name" value="AcrB_DN_DC_subdom"/>
</dbReference>
<evidence type="ECO:0000256" key="6">
    <source>
        <dbReference type="ARBA" id="ARBA00022692"/>
    </source>
</evidence>
<feature type="domain" description="SSD" evidence="10">
    <location>
        <begin position="371"/>
        <end position="498"/>
    </location>
</feature>
<dbReference type="GO" id="GO:0005886">
    <property type="term" value="C:plasma membrane"/>
    <property type="evidence" value="ECO:0007669"/>
    <property type="project" value="UniProtKB-SubCell"/>
</dbReference>
<dbReference type="Gene3D" id="3.30.70.1320">
    <property type="entry name" value="Multidrug efflux transporter AcrB pore domain like"/>
    <property type="match status" value="1"/>
</dbReference>
<evidence type="ECO:0000256" key="2">
    <source>
        <dbReference type="ARBA" id="ARBA00010942"/>
    </source>
</evidence>
<dbReference type="SUPFAM" id="SSF82693">
    <property type="entry name" value="Multidrug efflux transporter AcrB pore domain, PN1, PN2, PC1 and PC2 subdomains"/>
    <property type="match status" value="3"/>
</dbReference>
<keyword evidence="5 9" id="KW-0997">Cell inner membrane</keyword>
<dbReference type="Gene3D" id="1.20.1640.10">
    <property type="entry name" value="Multidrug efflux transporter AcrB transmembrane domain"/>
    <property type="match status" value="2"/>
</dbReference>
<dbReference type="PANTHER" id="PTHR32063">
    <property type="match status" value="1"/>
</dbReference>
<organism evidence="11 12">
    <name type="scientific">Rhodopila globiformis</name>
    <name type="common">Rhodopseudomonas globiformis</name>
    <dbReference type="NCBI Taxonomy" id="1071"/>
    <lineage>
        <taxon>Bacteria</taxon>
        <taxon>Pseudomonadati</taxon>
        <taxon>Pseudomonadota</taxon>
        <taxon>Alphaproteobacteria</taxon>
        <taxon>Acetobacterales</taxon>
        <taxon>Acetobacteraceae</taxon>
        <taxon>Rhodopila</taxon>
    </lineage>
</organism>
<dbReference type="GO" id="GO:0009636">
    <property type="term" value="P:response to toxic substance"/>
    <property type="evidence" value="ECO:0007669"/>
    <property type="project" value="UniProtKB-ARBA"/>
</dbReference>